<evidence type="ECO:0000256" key="4">
    <source>
        <dbReference type="ARBA" id="ARBA00022801"/>
    </source>
</evidence>
<comment type="subcellular location">
    <subcellularLocation>
        <location evidence="1">Membrane</location>
        <topology evidence="1">Multi-pass membrane protein</topology>
    </subcellularLocation>
</comment>
<feature type="transmembrane region" description="Helical" evidence="7">
    <location>
        <begin position="184"/>
        <end position="202"/>
    </location>
</feature>
<keyword evidence="5 7" id="KW-1133">Transmembrane helix</keyword>
<organism evidence="9">
    <name type="scientific">marine metagenome</name>
    <dbReference type="NCBI Taxonomy" id="408172"/>
    <lineage>
        <taxon>unclassified sequences</taxon>
        <taxon>metagenomes</taxon>
        <taxon>ecological metagenomes</taxon>
    </lineage>
</organism>
<keyword evidence="6 7" id="KW-0472">Membrane</keyword>
<sequence>MTSFLIILTNIIFSYKGFKDRYFFNKYKFNPLAVKNGETIRYISSGFLHVNQGHLFVNMFTLFFFAESVIRSVGEVSFLIIYIASLYVGNLLTYRINKNKINYNAVGASGAVMGIVYSSILLYPNMTLYFIIIPMPAYIFGLLYLWYSIYSMKNVKDNIGHEAHLGGAIAGFFITIFLKPEIVSTNFSTVLILLIPIIYFYLKNR</sequence>
<proteinExistence type="inferred from homology"/>
<protein>
    <recommendedName>
        <fullName evidence="8">Peptidase S54 rhomboid domain-containing protein</fullName>
    </recommendedName>
</protein>
<feature type="domain" description="Peptidase S54 rhomboid" evidence="8">
    <location>
        <begin position="37"/>
        <end position="178"/>
    </location>
</feature>
<evidence type="ECO:0000256" key="6">
    <source>
        <dbReference type="ARBA" id="ARBA00023136"/>
    </source>
</evidence>
<evidence type="ECO:0000256" key="2">
    <source>
        <dbReference type="ARBA" id="ARBA00009045"/>
    </source>
</evidence>
<evidence type="ECO:0000256" key="1">
    <source>
        <dbReference type="ARBA" id="ARBA00004141"/>
    </source>
</evidence>
<dbReference type="PANTHER" id="PTHR43731">
    <property type="entry name" value="RHOMBOID PROTEASE"/>
    <property type="match status" value="1"/>
</dbReference>
<keyword evidence="4" id="KW-0378">Hydrolase</keyword>
<dbReference type="SUPFAM" id="SSF144091">
    <property type="entry name" value="Rhomboid-like"/>
    <property type="match status" value="1"/>
</dbReference>
<evidence type="ECO:0000256" key="5">
    <source>
        <dbReference type="ARBA" id="ARBA00022989"/>
    </source>
</evidence>
<accession>A0A381UH37</accession>
<evidence type="ECO:0000259" key="8">
    <source>
        <dbReference type="Pfam" id="PF01694"/>
    </source>
</evidence>
<dbReference type="EMBL" id="UINC01006399">
    <property type="protein sequence ID" value="SVA27294.1"/>
    <property type="molecule type" value="Genomic_DNA"/>
</dbReference>
<feature type="transmembrane region" description="Helical" evidence="7">
    <location>
        <begin position="159"/>
        <end position="178"/>
    </location>
</feature>
<keyword evidence="3 7" id="KW-0812">Transmembrane</keyword>
<feature type="transmembrane region" description="Helical" evidence="7">
    <location>
        <begin position="128"/>
        <end position="147"/>
    </location>
</feature>
<dbReference type="PANTHER" id="PTHR43731:SF14">
    <property type="entry name" value="PRESENILIN-ASSOCIATED RHOMBOID-LIKE PROTEIN, MITOCHONDRIAL"/>
    <property type="match status" value="1"/>
</dbReference>
<dbReference type="Gene3D" id="1.20.1540.10">
    <property type="entry name" value="Rhomboid-like"/>
    <property type="match status" value="1"/>
</dbReference>
<dbReference type="InterPro" id="IPR022764">
    <property type="entry name" value="Peptidase_S54_rhomboid_dom"/>
</dbReference>
<evidence type="ECO:0000256" key="7">
    <source>
        <dbReference type="SAM" id="Phobius"/>
    </source>
</evidence>
<comment type="similarity">
    <text evidence="2">Belongs to the peptidase S54 family.</text>
</comment>
<feature type="transmembrane region" description="Helical" evidence="7">
    <location>
        <begin position="76"/>
        <end position="94"/>
    </location>
</feature>
<dbReference type="InterPro" id="IPR050925">
    <property type="entry name" value="Rhomboid_protease_S54"/>
</dbReference>
<gene>
    <name evidence="9" type="ORF">METZ01_LOCUS80148</name>
</gene>
<reference evidence="9" key="1">
    <citation type="submission" date="2018-05" db="EMBL/GenBank/DDBJ databases">
        <authorList>
            <person name="Lanie J.A."/>
            <person name="Ng W.-L."/>
            <person name="Kazmierczak K.M."/>
            <person name="Andrzejewski T.M."/>
            <person name="Davidsen T.M."/>
            <person name="Wayne K.J."/>
            <person name="Tettelin H."/>
            <person name="Glass J.I."/>
            <person name="Rusch D."/>
            <person name="Podicherti R."/>
            <person name="Tsui H.-C.T."/>
            <person name="Winkler M.E."/>
        </authorList>
    </citation>
    <scope>NUCLEOTIDE SEQUENCE</scope>
</reference>
<dbReference type="GO" id="GO:0016020">
    <property type="term" value="C:membrane"/>
    <property type="evidence" value="ECO:0007669"/>
    <property type="project" value="UniProtKB-SubCell"/>
</dbReference>
<dbReference type="GO" id="GO:0004252">
    <property type="term" value="F:serine-type endopeptidase activity"/>
    <property type="evidence" value="ECO:0007669"/>
    <property type="project" value="InterPro"/>
</dbReference>
<dbReference type="AlphaFoldDB" id="A0A381UH37"/>
<dbReference type="InterPro" id="IPR035952">
    <property type="entry name" value="Rhomboid-like_sf"/>
</dbReference>
<dbReference type="Pfam" id="PF01694">
    <property type="entry name" value="Rhomboid"/>
    <property type="match status" value="1"/>
</dbReference>
<feature type="transmembrane region" description="Helical" evidence="7">
    <location>
        <begin position="101"/>
        <end position="122"/>
    </location>
</feature>
<evidence type="ECO:0000313" key="9">
    <source>
        <dbReference type="EMBL" id="SVA27294.1"/>
    </source>
</evidence>
<name>A0A381UH37_9ZZZZ</name>
<evidence type="ECO:0000256" key="3">
    <source>
        <dbReference type="ARBA" id="ARBA00022692"/>
    </source>
</evidence>